<evidence type="ECO:0000256" key="6">
    <source>
        <dbReference type="ARBA" id="ARBA00022989"/>
    </source>
</evidence>
<dbReference type="EMBL" id="QGTD01000008">
    <property type="protein sequence ID" value="PWU68413.1"/>
    <property type="molecule type" value="Genomic_DNA"/>
</dbReference>
<dbReference type="InterPro" id="IPR002758">
    <property type="entry name" value="Cation_antiport_E"/>
</dbReference>
<sequence length="158" mass="18360">MPLQILLNLIIAVMWMFLNESYHFASFLTGFIFGALLLFILGRFIPDAFYLHRVWKIIKLVLLFLKELLLANLEIVKWVYRPGRKYNPGIFAMPTELRTDWEITMLTSLISLTPGTLSVDVSESHDVIYIHAMDINDKEEAIDAIKHTFEKAIMEVTR</sequence>
<feature type="transmembrane region" description="Helical" evidence="8">
    <location>
        <begin position="24"/>
        <end position="45"/>
    </location>
</feature>
<name>A0A317KYJ2_9BACI</name>
<comment type="subcellular location">
    <subcellularLocation>
        <location evidence="1">Cell membrane</location>
        <topology evidence="1">Multi-pass membrane protein</topology>
    </subcellularLocation>
</comment>
<keyword evidence="7 8" id="KW-0472">Membrane</keyword>
<dbReference type="Proteomes" id="UP000245624">
    <property type="component" value="Unassembled WGS sequence"/>
</dbReference>
<dbReference type="GO" id="GO:0008324">
    <property type="term" value="F:monoatomic cation transmembrane transporter activity"/>
    <property type="evidence" value="ECO:0007669"/>
    <property type="project" value="InterPro"/>
</dbReference>
<dbReference type="GO" id="GO:0005886">
    <property type="term" value="C:plasma membrane"/>
    <property type="evidence" value="ECO:0007669"/>
    <property type="project" value="UniProtKB-SubCell"/>
</dbReference>
<dbReference type="PANTHER" id="PTHR34584:SF1">
    <property type="entry name" value="NA(+)_H(+) ANTIPORTER SUBUNIT E1"/>
    <property type="match status" value="1"/>
</dbReference>
<evidence type="ECO:0000256" key="5">
    <source>
        <dbReference type="ARBA" id="ARBA00022692"/>
    </source>
</evidence>
<keyword evidence="3" id="KW-0050">Antiport</keyword>
<proteinExistence type="inferred from homology"/>
<dbReference type="PANTHER" id="PTHR34584">
    <property type="entry name" value="NA(+)/H(+) ANTIPORTER SUBUNIT E1"/>
    <property type="match status" value="1"/>
</dbReference>
<dbReference type="AlphaFoldDB" id="A0A317KYJ2"/>
<dbReference type="OrthoDB" id="9800498at2"/>
<evidence type="ECO:0000256" key="2">
    <source>
        <dbReference type="ARBA" id="ARBA00006228"/>
    </source>
</evidence>
<keyword evidence="5 8" id="KW-0812">Transmembrane</keyword>
<dbReference type="Pfam" id="PF01899">
    <property type="entry name" value="MNHE"/>
    <property type="match status" value="1"/>
</dbReference>
<dbReference type="GO" id="GO:0015297">
    <property type="term" value="F:antiporter activity"/>
    <property type="evidence" value="ECO:0007669"/>
    <property type="project" value="UniProtKB-KW"/>
</dbReference>
<dbReference type="NCBIfam" id="NF009292">
    <property type="entry name" value="PRK12651.1-3"/>
    <property type="match status" value="1"/>
</dbReference>
<evidence type="ECO:0000256" key="8">
    <source>
        <dbReference type="SAM" id="Phobius"/>
    </source>
</evidence>
<comment type="caution">
    <text evidence="9">The sequence shown here is derived from an EMBL/GenBank/DDBJ whole genome shotgun (WGS) entry which is preliminary data.</text>
</comment>
<reference evidence="9 10" key="1">
    <citation type="submission" date="2018-05" db="EMBL/GenBank/DDBJ databases">
        <title>Genomic analysis of Gracilibacillus dipsosauri DD1 reveals novel features of a salt-tolerant amylase.</title>
        <authorList>
            <person name="Deutch C.E."/>
            <person name="Yang S."/>
        </authorList>
    </citation>
    <scope>NUCLEOTIDE SEQUENCE [LARGE SCALE GENOMIC DNA]</scope>
    <source>
        <strain evidence="9 10">DD1</strain>
    </source>
</reference>
<accession>A0A317KYJ2</accession>
<evidence type="ECO:0000256" key="4">
    <source>
        <dbReference type="ARBA" id="ARBA00022475"/>
    </source>
</evidence>
<evidence type="ECO:0000256" key="3">
    <source>
        <dbReference type="ARBA" id="ARBA00022449"/>
    </source>
</evidence>
<keyword evidence="4" id="KW-1003">Cell membrane</keyword>
<protein>
    <submittedName>
        <fullName evidence="9">Na+/H+ antiporter subunit E</fullName>
    </submittedName>
</protein>
<evidence type="ECO:0000313" key="10">
    <source>
        <dbReference type="Proteomes" id="UP000245624"/>
    </source>
</evidence>
<evidence type="ECO:0000256" key="7">
    <source>
        <dbReference type="ARBA" id="ARBA00023136"/>
    </source>
</evidence>
<evidence type="ECO:0000256" key="1">
    <source>
        <dbReference type="ARBA" id="ARBA00004651"/>
    </source>
</evidence>
<evidence type="ECO:0000313" key="9">
    <source>
        <dbReference type="EMBL" id="PWU68413.1"/>
    </source>
</evidence>
<keyword evidence="3" id="KW-0813">Transport</keyword>
<gene>
    <name evidence="9" type="ORF">DLJ74_08180</name>
</gene>
<dbReference type="PIRSF" id="PIRSF019239">
    <property type="entry name" value="MrpE"/>
    <property type="match status" value="1"/>
</dbReference>
<dbReference type="RefSeq" id="WP_109984101.1">
    <property type="nucleotide sequence ID" value="NZ_JAJUIE010000014.1"/>
</dbReference>
<keyword evidence="6 8" id="KW-1133">Transmembrane helix</keyword>
<keyword evidence="10" id="KW-1185">Reference proteome</keyword>
<comment type="similarity">
    <text evidence="2">Belongs to the CPA3 antiporters (TC 2.A.63) subunit E family.</text>
</comment>
<organism evidence="9 10">
    <name type="scientific">Gracilibacillus dipsosauri</name>
    <dbReference type="NCBI Taxonomy" id="178340"/>
    <lineage>
        <taxon>Bacteria</taxon>
        <taxon>Bacillati</taxon>
        <taxon>Bacillota</taxon>
        <taxon>Bacilli</taxon>
        <taxon>Bacillales</taxon>
        <taxon>Bacillaceae</taxon>
        <taxon>Gracilibacillus</taxon>
    </lineage>
</organism>